<dbReference type="RefSeq" id="WP_066352638.1">
    <property type="nucleotide sequence ID" value="NZ_CBCSFJ010000020.1"/>
</dbReference>
<keyword evidence="3" id="KW-1185">Reference proteome</keyword>
<accession>A0ABM6CUP6</accession>
<name>A0ABM6CUP6_9BORD</name>
<dbReference type="EMBL" id="CP016170">
    <property type="protein sequence ID" value="ANN67802.1"/>
    <property type="molecule type" value="Genomic_DNA"/>
</dbReference>
<gene>
    <name evidence="2" type="ORF">BAU06_17210</name>
</gene>
<feature type="region of interest" description="Disordered" evidence="1">
    <location>
        <begin position="229"/>
        <end position="253"/>
    </location>
</feature>
<evidence type="ECO:0000313" key="3">
    <source>
        <dbReference type="Proteomes" id="UP000091897"/>
    </source>
</evidence>
<organism evidence="2 3">
    <name type="scientific">Bordetella bronchialis</name>
    <dbReference type="NCBI Taxonomy" id="463025"/>
    <lineage>
        <taxon>Bacteria</taxon>
        <taxon>Pseudomonadati</taxon>
        <taxon>Pseudomonadota</taxon>
        <taxon>Betaproteobacteria</taxon>
        <taxon>Burkholderiales</taxon>
        <taxon>Alcaligenaceae</taxon>
        <taxon>Bordetella</taxon>
    </lineage>
</organism>
<proteinExistence type="predicted"/>
<evidence type="ECO:0000256" key="1">
    <source>
        <dbReference type="SAM" id="MobiDB-lite"/>
    </source>
</evidence>
<feature type="compositionally biased region" description="Polar residues" evidence="1">
    <location>
        <begin position="1"/>
        <end position="26"/>
    </location>
</feature>
<protein>
    <recommendedName>
        <fullName evidence="4">LysM domain-containing protein</fullName>
    </recommendedName>
</protein>
<dbReference type="InterPro" id="IPR020012">
    <property type="entry name" value="LysM_FimV"/>
</dbReference>
<sequence>MTNVSTASPLNMSQANLSPPSAQSRSALPAQPARESNAARGAADAFEAYAPHCPPPTRAAASGGVIEVGPDDTLWSIAGCRLWMGASAHQIVASLVRANPDAFEPDRGFGPHHKRLKPETTRLILPPAADMRALDNKEAADICASIVPGEQNLRRLLPEDQEWVFGDDTLERIAKRLDVAGATLNQKMVALFEANPTLFDHGNMNHLERAKVITMPKARDVLAIDEQSAASTVSDHRKRLAPSAQHPAARIPG</sequence>
<dbReference type="NCBIfam" id="TIGR03505">
    <property type="entry name" value="FimV_core"/>
    <property type="match status" value="1"/>
</dbReference>
<evidence type="ECO:0000313" key="2">
    <source>
        <dbReference type="EMBL" id="ANN67802.1"/>
    </source>
</evidence>
<dbReference type="Proteomes" id="UP000091897">
    <property type="component" value="Chromosome"/>
</dbReference>
<reference evidence="2 3" key="1">
    <citation type="submission" date="2016-06" db="EMBL/GenBank/DDBJ databases">
        <title>Complete genome sequences of Bordetella bronchialis and Bordetella flabilis.</title>
        <authorList>
            <person name="LiPuma J.J."/>
            <person name="Spilker T."/>
        </authorList>
    </citation>
    <scope>NUCLEOTIDE SEQUENCE [LARGE SCALE GENOMIC DNA]</scope>
    <source>
        <strain evidence="2 3">AU3182</strain>
    </source>
</reference>
<feature type="region of interest" description="Disordered" evidence="1">
    <location>
        <begin position="1"/>
        <end position="41"/>
    </location>
</feature>
<evidence type="ECO:0008006" key="4">
    <source>
        <dbReference type="Google" id="ProtNLM"/>
    </source>
</evidence>